<keyword evidence="8" id="KW-0694">RNA-binding</keyword>
<dbReference type="Gene3D" id="3.30.70.330">
    <property type="match status" value="1"/>
</dbReference>
<proteinExistence type="inferred from homology"/>
<dbReference type="PANTHER" id="PTHR22594">
    <property type="entry name" value="ASPARTYL/LYSYL-TRNA SYNTHETASE"/>
    <property type="match status" value="1"/>
</dbReference>
<dbReference type="GO" id="GO:0005524">
    <property type="term" value="F:ATP binding"/>
    <property type="evidence" value="ECO:0007669"/>
    <property type="project" value="UniProtKB-KW"/>
</dbReference>
<keyword evidence="5" id="KW-0067">ATP-binding</keyword>
<dbReference type="Pfam" id="PF00076">
    <property type="entry name" value="RRM_1"/>
    <property type="match status" value="1"/>
</dbReference>
<feature type="region of interest" description="Disordered" evidence="9">
    <location>
        <begin position="574"/>
        <end position="674"/>
    </location>
</feature>
<evidence type="ECO:0000256" key="4">
    <source>
        <dbReference type="ARBA" id="ARBA00022741"/>
    </source>
</evidence>
<dbReference type="Proteomes" id="UP000053958">
    <property type="component" value="Unassembled WGS sequence"/>
</dbReference>
<feature type="region of interest" description="Disordered" evidence="9">
    <location>
        <begin position="337"/>
        <end position="500"/>
    </location>
</feature>
<feature type="compositionally biased region" description="Basic and acidic residues" evidence="9">
    <location>
        <begin position="627"/>
        <end position="636"/>
    </location>
</feature>
<dbReference type="InterPro" id="IPR012340">
    <property type="entry name" value="NA-bd_OB-fold"/>
</dbReference>
<keyword evidence="7" id="KW-0030">Aminoacyl-tRNA synthetase</keyword>
<name>A0A0F4Z0W1_RASE3</name>
<dbReference type="InterPro" id="IPR004364">
    <property type="entry name" value="Aa-tRNA-synt_II"/>
</dbReference>
<feature type="region of interest" description="Disordered" evidence="9">
    <location>
        <begin position="131"/>
        <end position="169"/>
    </location>
</feature>
<feature type="region of interest" description="Disordered" evidence="9">
    <location>
        <begin position="730"/>
        <end position="820"/>
    </location>
</feature>
<feature type="compositionally biased region" description="Pro residues" evidence="9">
    <location>
        <begin position="429"/>
        <end position="438"/>
    </location>
</feature>
<dbReference type="SUPFAM" id="SSF55681">
    <property type="entry name" value="Class II aaRS and biotin synthetases"/>
    <property type="match status" value="1"/>
</dbReference>
<gene>
    <name evidence="12" type="ORF">T310_2445</name>
</gene>
<feature type="compositionally biased region" description="Polar residues" evidence="9">
    <location>
        <begin position="340"/>
        <end position="358"/>
    </location>
</feature>
<evidence type="ECO:0000256" key="5">
    <source>
        <dbReference type="ARBA" id="ARBA00022840"/>
    </source>
</evidence>
<evidence type="ECO:0000313" key="13">
    <source>
        <dbReference type="Proteomes" id="UP000053958"/>
    </source>
</evidence>
<accession>A0A0F4Z0W1</accession>
<evidence type="ECO:0000256" key="7">
    <source>
        <dbReference type="ARBA" id="ARBA00023146"/>
    </source>
</evidence>
<dbReference type="PANTHER" id="PTHR22594:SF34">
    <property type="entry name" value="ASPARAGINE--TRNA LIGASE, MITOCHONDRIAL-RELATED"/>
    <property type="match status" value="1"/>
</dbReference>
<dbReference type="Pfam" id="PF00152">
    <property type="entry name" value="tRNA-synt_2"/>
    <property type="match status" value="1"/>
</dbReference>
<feature type="compositionally biased region" description="Polar residues" evidence="9">
    <location>
        <begin position="575"/>
        <end position="590"/>
    </location>
</feature>
<keyword evidence="3" id="KW-0436">Ligase</keyword>
<dbReference type="InterPro" id="IPR006195">
    <property type="entry name" value="aa-tRNA-synth_II"/>
</dbReference>
<dbReference type="PROSITE" id="PS50862">
    <property type="entry name" value="AA_TRNA_LIGASE_II"/>
    <property type="match status" value="1"/>
</dbReference>
<feature type="compositionally biased region" description="Polar residues" evidence="9">
    <location>
        <begin position="188"/>
        <end position="197"/>
    </location>
</feature>
<feature type="compositionally biased region" description="Basic and acidic residues" evidence="9">
    <location>
        <begin position="734"/>
        <end position="747"/>
    </location>
</feature>
<feature type="compositionally biased region" description="Low complexity" evidence="9">
    <location>
        <begin position="375"/>
        <end position="390"/>
    </location>
</feature>
<feature type="region of interest" description="Disordered" evidence="9">
    <location>
        <begin position="187"/>
        <end position="221"/>
    </location>
</feature>
<feature type="compositionally biased region" description="Polar residues" evidence="9">
    <location>
        <begin position="394"/>
        <end position="419"/>
    </location>
</feature>
<dbReference type="EC" id="6.1.1.22" evidence="2"/>
<dbReference type="GO" id="GO:0005739">
    <property type="term" value="C:mitochondrion"/>
    <property type="evidence" value="ECO:0007669"/>
    <property type="project" value="TreeGrafter"/>
</dbReference>
<evidence type="ECO:0000259" key="11">
    <source>
        <dbReference type="PROSITE" id="PS50862"/>
    </source>
</evidence>
<dbReference type="STRING" id="1408163.A0A0F4Z0W1"/>
<sequence length="1511" mass="166026">MLKPFQIRDLHVPLVEENLYDSSTESAVSEPPDRSSRHGIIQLSAPEYDEIASNHPRARLTYMDDDDGEIITVGSSFELAQRLDDPIDISTLSPSSQSRDDATPMHVFDIRRSNSVTELWKNIERRSAMLRASAEAPEPQKSSNAVEGHAAESGAQNLEGNGPSNQQDEPQPLLAAFEAEMAKIMESSAAQTGEESSPNPPTDAPEDRPADSNSSHHPRPGEVLTQALQNLAGGVESLGSELKSRIPELERRLSYAQRVFPEHVGPTFQAALTTLDSHVKNLANIVHDASIATGHAADRVRQAELRSAEQVVDGLGKMVGEVGQIGRTLFAAFEAEFGRRSSSTQTETPNQATTSTSQEEQRQGAPIDEKKEPAADATSSATAGCATTAHSDVDSGTGTSSKLASPDPSKQTGASSQLSDVIPENQTPVPAPPPPETRPLPIRTCTWPNRSAQVPPVPPSPTHEPTLNNHVERSPQEPTSQNSHDGAVQSQPSSESSKAVKDSLFIGNVGFNVTEKMIEDVFASKGFLAKVHLPTDCVTGKHAGFGYAHFRSTHSARAALEALQGAHIDGHSINLEFSDNSPIDTLQSPEHVSDGGPKPPTASAEGPSSSQRLRHRQSWHPASQRTEQIDSRRVSFMDRLNAVSPRPATSSKDGQPGIHNDDPGALLDQSEESAEFAARYPSLLPSSDAQSSTAASPDRLLTLSPNSEMARFPPVSQLDAHILASQYRFARPKPSADSRVDDNKDRQPFSQPRPENVSVTSVQERQQASEQPRVPMESRPETQGLQTDTPYQHGRGRLRRSRPMMPAAPSARLTSPFNPLVPHMAPARPLRRSATEVHSLRNRTRENPTATRPLSFFEREQDRAIPGSFPADEPAPVASGEFASDRDMQIAIKQSIIDNCVDTLVSLGYGTELDGGRQRLRVYAEAVGGKVADAIDMIEEDRAAYARHDSIMVFARIIADACAFEITAIPVRAKKVTDSRHSRSRKEYRSSTRSQFSADSTLEQHTFVYRGTIPFIRAMRTWRRGFATSIRRLSQQTIAARPTLRCAELLESSRKDGACSLENKEVTVQGFIRSVRKQKRFAFAEISDGSTIQTLQAILTPDQAADLTTGAAVEISGLWKACPPGKEQSHELQTTEVKVVGEADPGTYPIQKKYHTPDFLRQIPHLRLRTPFNSLLSRFRSECIYQVGQVFRSHPSGSFVQVQPPLITSSDCEGAGETFTVIPQSLATTSSPETEHFFRSPKYLTVSSQLHLEAYAAELGKVWTLSPTFRAEKSDTPRHLSEFYMLEAEVNFIRDLDSLTDLVEDLIRDLTRRLYDTPVGQEVLSAKRTGESGQEDGTDAGLRQRWTGLMEGPRWPRITYTRAIELLEDAVANHGVSFNFKPSWSEGLQLEHEKYIVDNIFNGSPVFVTDYPKSVKPFYMAPSENLGDNVPPEKATVACFDLLLPVISEVVGGSLREHRLPNLIQNMREHGLIKKVADDARADAAEPSYPHLLPNEDLGHLRWYFLSVLKE</sequence>
<reference evidence="12 13" key="1">
    <citation type="submission" date="2015-04" db="EMBL/GenBank/DDBJ databases">
        <authorList>
            <person name="Heijne W.H."/>
            <person name="Fedorova N.D."/>
            <person name="Nierman W.C."/>
            <person name="Vollebregt A.W."/>
            <person name="Zhao Z."/>
            <person name="Wu L."/>
            <person name="Kumar M."/>
            <person name="Stam H."/>
            <person name="van den Berg M.A."/>
            <person name="Pel H.J."/>
        </authorList>
    </citation>
    <scope>NUCLEOTIDE SEQUENCE [LARGE SCALE GENOMIC DNA]</scope>
    <source>
        <strain evidence="12 13">CBS 393.64</strain>
    </source>
</reference>
<evidence type="ECO:0000256" key="8">
    <source>
        <dbReference type="PROSITE-ProRule" id="PRU00176"/>
    </source>
</evidence>
<evidence type="ECO:0000256" key="3">
    <source>
        <dbReference type="ARBA" id="ARBA00022598"/>
    </source>
</evidence>
<feature type="compositionally biased region" description="Polar residues" evidence="9">
    <location>
        <begin position="757"/>
        <end position="770"/>
    </location>
</feature>
<dbReference type="InterPro" id="IPR012677">
    <property type="entry name" value="Nucleotide-bd_a/b_plait_sf"/>
</dbReference>
<dbReference type="InterPro" id="IPR035979">
    <property type="entry name" value="RBD_domain_sf"/>
</dbReference>
<dbReference type="GO" id="GO:0003723">
    <property type="term" value="F:RNA binding"/>
    <property type="evidence" value="ECO:0007669"/>
    <property type="project" value="UniProtKB-UniRule"/>
</dbReference>
<keyword evidence="6" id="KW-0648">Protein biosynthesis</keyword>
<dbReference type="InterPro" id="IPR000504">
    <property type="entry name" value="RRM_dom"/>
</dbReference>
<dbReference type="Gene3D" id="3.30.930.10">
    <property type="entry name" value="Bira Bifunctional Protein, Domain 2"/>
    <property type="match status" value="1"/>
</dbReference>
<protein>
    <recommendedName>
        <fullName evidence="2">asparagine--tRNA ligase</fullName>
        <ecNumber evidence="2">6.1.1.22</ecNumber>
    </recommendedName>
</protein>
<feature type="compositionally biased region" description="Polar residues" evidence="9">
    <location>
        <begin position="781"/>
        <end position="790"/>
    </location>
</feature>
<dbReference type="RefSeq" id="XP_013330130.1">
    <property type="nucleotide sequence ID" value="XM_013474676.1"/>
</dbReference>
<organism evidence="12 13">
    <name type="scientific">Rasamsonia emersonii (strain ATCC 16479 / CBS 393.64 / IMI 116815)</name>
    <dbReference type="NCBI Taxonomy" id="1408163"/>
    <lineage>
        <taxon>Eukaryota</taxon>
        <taxon>Fungi</taxon>
        <taxon>Dikarya</taxon>
        <taxon>Ascomycota</taxon>
        <taxon>Pezizomycotina</taxon>
        <taxon>Eurotiomycetes</taxon>
        <taxon>Eurotiomycetidae</taxon>
        <taxon>Eurotiales</taxon>
        <taxon>Trichocomaceae</taxon>
        <taxon>Rasamsonia</taxon>
    </lineage>
</organism>
<feature type="compositionally biased region" description="Polar residues" evidence="9">
    <location>
        <begin position="154"/>
        <end position="169"/>
    </location>
</feature>
<evidence type="ECO:0000256" key="2">
    <source>
        <dbReference type="ARBA" id="ARBA00012816"/>
    </source>
</evidence>
<dbReference type="SMART" id="SM00360">
    <property type="entry name" value="RRM"/>
    <property type="match status" value="1"/>
</dbReference>
<feature type="domain" description="Aminoacyl-transfer RNA synthetases class-II family profile" evidence="11">
    <location>
        <begin position="1189"/>
        <end position="1498"/>
    </location>
</feature>
<dbReference type="GeneID" id="25314796"/>
<comment type="caution">
    <text evidence="12">The sequence shown here is derived from an EMBL/GenBank/DDBJ whole genome shotgun (WGS) entry which is preliminary data.</text>
</comment>
<dbReference type="InterPro" id="IPR004522">
    <property type="entry name" value="Asn-tRNA-ligase"/>
</dbReference>
<dbReference type="PROSITE" id="PS50102">
    <property type="entry name" value="RRM"/>
    <property type="match status" value="1"/>
</dbReference>
<comment type="similarity">
    <text evidence="1">Belongs to the class-II aminoacyl-tRNA synthetase family.</text>
</comment>
<dbReference type="SUPFAM" id="SSF54928">
    <property type="entry name" value="RNA-binding domain, RBD"/>
    <property type="match status" value="1"/>
</dbReference>
<evidence type="ECO:0000256" key="1">
    <source>
        <dbReference type="ARBA" id="ARBA00008226"/>
    </source>
</evidence>
<dbReference type="NCBIfam" id="TIGR00457">
    <property type="entry name" value="asnS"/>
    <property type="match status" value="1"/>
</dbReference>
<dbReference type="SUPFAM" id="SSF50249">
    <property type="entry name" value="Nucleic acid-binding proteins"/>
    <property type="match status" value="1"/>
</dbReference>
<evidence type="ECO:0000259" key="10">
    <source>
        <dbReference type="PROSITE" id="PS50102"/>
    </source>
</evidence>
<keyword evidence="4" id="KW-0547">Nucleotide-binding</keyword>
<evidence type="ECO:0000313" key="12">
    <source>
        <dbReference type="EMBL" id="KKA23518.1"/>
    </source>
</evidence>
<dbReference type="InterPro" id="IPR045864">
    <property type="entry name" value="aa-tRNA-synth_II/BPL/LPL"/>
</dbReference>
<dbReference type="OrthoDB" id="43906at2759"/>
<evidence type="ECO:0000256" key="6">
    <source>
        <dbReference type="ARBA" id="ARBA00022917"/>
    </source>
</evidence>
<feature type="compositionally biased region" description="Basic and acidic residues" evidence="9">
    <location>
        <begin position="359"/>
        <end position="374"/>
    </location>
</feature>
<dbReference type="GO" id="GO:0006421">
    <property type="term" value="P:asparaginyl-tRNA aminoacylation"/>
    <property type="evidence" value="ECO:0007669"/>
    <property type="project" value="InterPro"/>
</dbReference>
<feature type="compositionally biased region" description="Polar residues" evidence="9">
    <location>
        <begin position="476"/>
        <end position="497"/>
    </location>
</feature>
<evidence type="ECO:0000256" key="9">
    <source>
        <dbReference type="SAM" id="MobiDB-lite"/>
    </source>
</evidence>
<dbReference type="Gene3D" id="2.40.50.140">
    <property type="entry name" value="Nucleic acid-binding proteins"/>
    <property type="match status" value="1"/>
</dbReference>
<dbReference type="EMBL" id="LASV01000099">
    <property type="protein sequence ID" value="KKA23518.1"/>
    <property type="molecule type" value="Genomic_DNA"/>
</dbReference>
<keyword evidence="13" id="KW-1185">Reference proteome</keyword>
<feature type="domain" description="RRM" evidence="10">
    <location>
        <begin position="502"/>
        <end position="580"/>
    </location>
</feature>
<dbReference type="CDD" id="cd04318">
    <property type="entry name" value="EcAsnRS_like_N"/>
    <property type="match status" value="1"/>
</dbReference>
<dbReference type="GO" id="GO:0004816">
    <property type="term" value="F:asparagine-tRNA ligase activity"/>
    <property type="evidence" value="ECO:0007669"/>
    <property type="project" value="UniProtKB-EC"/>
</dbReference>